<protein>
    <recommendedName>
        <fullName evidence="4">Protease PrsW</fullName>
    </recommendedName>
</protein>
<dbReference type="EMBL" id="LHYO01000009">
    <property type="protein sequence ID" value="KXB09276.1"/>
    <property type="molecule type" value="Genomic_DNA"/>
</dbReference>
<proteinExistence type="predicted"/>
<feature type="transmembrane region" description="Helical" evidence="1">
    <location>
        <begin position="113"/>
        <end position="132"/>
    </location>
</feature>
<feature type="transmembrane region" description="Helical" evidence="1">
    <location>
        <begin position="12"/>
        <end position="36"/>
    </location>
</feature>
<feature type="transmembrane region" description="Helical" evidence="1">
    <location>
        <begin position="144"/>
        <end position="160"/>
    </location>
</feature>
<keyword evidence="1" id="KW-0812">Transmembrane</keyword>
<dbReference type="InterPro" id="IPR026898">
    <property type="entry name" value="PrsW"/>
</dbReference>
<evidence type="ECO:0000313" key="3">
    <source>
        <dbReference type="Proteomes" id="UP000070399"/>
    </source>
</evidence>
<sequence>MSSPRIPLKAKVLFVVLLALLVVLAYLSAGLINNLLEGLIGGDLQTRFGTPVVEEFLKSLGLLVLTLIYLKRVRLGFLESLEVNYMIGFLLGGLFGVLENVFTYEFFTGLRSVTSLIHALGTGIIGIGFYFVISEGVKGVKKLFSTYLIAILIHSTWNNLVSIESIIPLATMAITITIIGLTTFWYSYYRYQVKK</sequence>
<evidence type="ECO:0008006" key="4">
    <source>
        <dbReference type="Google" id="ProtNLM"/>
    </source>
</evidence>
<comment type="caution">
    <text evidence="2">The sequence shown here is derived from an EMBL/GenBank/DDBJ whole genome shotgun (WGS) entry which is preliminary data.</text>
</comment>
<feature type="transmembrane region" description="Helical" evidence="1">
    <location>
        <begin position="85"/>
        <end position="107"/>
    </location>
</feature>
<name>A0A133VS43_9EURY</name>
<feature type="transmembrane region" description="Helical" evidence="1">
    <location>
        <begin position="56"/>
        <end position="73"/>
    </location>
</feature>
<dbReference type="Proteomes" id="UP000070399">
    <property type="component" value="Unassembled WGS sequence"/>
</dbReference>
<accession>A0A133VS43</accession>
<feature type="transmembrane region" description="Helical" evidence="1">
    <location>
        <begin position="166"/>
        <end position="189"/>
    </location>
</feature>
<dbReference type="Pfam" id="PF13367">
    <property type="entry name" value="PrsW-protease"/>
    <property type="match status" value="1"/>
</dbReference>
<keyword evidence="1" id="KW-1133">Transmembrane helix</keyword>
<organism evidence="2 3">
    <name type="scientific">candidate division MSBL1 archaeon SCGC-AAA833F18</name>
    <dbReference type="NCBI Taxonomy" id="1698257"/>
    <lineage>
        <taxon>Archaea</taxon>
        <taxon>Methanobacteriati</taxon>
        <taxon>Methanobacteriota</taxon>
        <taxon>candidate division MSBL1</taxon>
    </lineage>
</organism>
<dbReference type="AlphaFoldDB" id="A0A133VS43"/>
<evidence type="ECO:0000256" key="1">
    <source>
        <dbReference type="SAM" id="Phobius"/>
    </source>
</evidence>
<evidence type="ECO:0000313" key="2">
    <source>
        <dbReference type="EMBL" id="KXB09276.1"/>
    </source>
</evidence>
<gene>
    <name evidence="2" type="ORF">AKJ35_01115</name>
</gene>
<reference evidence="2 3" key="1">
    <citation type="journal article" date="2016" name="Sci. Rep.">
        <title>Metabolic traits of an uncultured archaeal lineage -MSBL1- from brine pools of the Red Sea.</title>
        <authorList>
            <person name="Mwirichia R."/>
            <person name="Alam I."/>
            <person name="Rashid M."/>
            <person name="Vinu M."/>
            <person name="Ba-Alawi W."/>
            <person name="Anthony Kamau A."/>
            <person name="Kamanda Ngugi D."/>
            <person name="Goker M."/>
            <person name="Klenk H.P."/>
            <person name="Bajic V."/>
            <person name="Stingl U."/>
        </authorList>
    </citation>
    <scope>NUCLEOTIDE SEQUENCE [LARGE SCALE GENOMIC DNA]</scope>
    <source>
        <strain evidence="2">SCGC-AAA833F18</strain>
    </source>
</reference>
<keyword evidence="1" id="KW-0472">Membrane</keyword>
<keyword evidence="3" id="KW-1185">Reference proteome</keyword>
<dbReference type="GO" id="GO:0008233">
    <property type="term" value="F:peptidase activity"/>
    <property type="evidence" value="ECO:0007669"/>
    <property type="project" value="InterPro"/>
</dbReference>